<comment type="caution">
    <text evidence="4">The sequence shown here is derived from an EMBL/GenBank/DDBJ whole genome shotgun (WGS) entry which is preliminary data.</text>
</comment>
<evidence type="ECO:0000313" key="4">
    <source>
        <dbReference type="EMBL" id="CAH3020515.1"/>
    </source>
</evidence>
<organism evidence="4 5">
    <name type="scientific">Porites evermanni</name>
    <dbReference type="NCBI Taxonomy" id="104178"/>
    <lineage>
        <taxon>Eukaryota</taxon>
        <taxon>Metazoa</taxon>
        <taxon>Cnidaria</taxon>
        <taxon>Anthozoa</taxon>
        <taxon>Hexacorallia</taxon>
        <taxon>Scleractinia</taxon>
        <taxon>Fungiina</taxon>
        <taxon>Poritidae</taxon>
        <taxon>Porites</taxon>
    </lineage>
</organism>
<feature type="transmembrane region" description="Helical" evidence="2">
    <location>
        <begin position="400"/>
        <end position="419"/>
    </location>
</feature>
<feature type="transmembrane region" description="Helical" evidence="2">
    <location>
        <begin position="194"/>
        <end position="214"/>
    </location>
</feature>
<dbReference type="InterPro" id="IPR036259">
    <property type="entry name" value="MFS_trans_sf"/>
</dbReference>
<protein>
    <submittedName>
        <fullName evidence="4">Uncharacterized protein</fullName>
    </submittedName>
</protein>
<keyword evidence="5" id="KW-1185">Reference proteome</keyword>
<dbReference type="Proteomes" id="UP001159427">
    <property type="component" value="Unassembled WGS sequence"/>
</dbReference>
<evidence type="ECO:0000256" key="2">
    <source>
        <dbReference type="SAM" id="Phobius"/>
    </source>
</evidence>
<sequence>MAVILLIFIATSLFLVSVAANEQKTSFELCKVLPVGENLESEFRLKASEKGVRVVYLNLKIGNNSYNPLDLPDEFLPDRWVWARSNNEPMLSLPFDFDILSLGLLNYQVGSMTVSLRDEPSGCLAGLNSTCQNMAVGRALLDNVTSESRGKTGVVCIAMIDIDSINYHCCGPDVSSIHCDLSTVGSRWLQAIKAFLYCLSFVVFLYCPALLLLLPDSIFNLQNEHDKEDVFENQLENELPNQEQTGSDDSGIRDGYERIQNEEENRLSCNTEEIPVDDPSPVTCSTFLLGCVQLLPDLKMSFNLKLAVLMFFIFPFSFYFNLALFFALKPKYINERLKQPISKSPEFSALSLGMMSPSTISSVRDRISGMWFILCRFLFIPLFIYLLFVGIFLLYGVMTLCTFFAGILGFTTMGLALNAEIVTPYVSFLVVVTTNVYFCYGNLQSLMYLQFLK</sequence>
<name>A0ABN8LTA3_9CNID</name>
<feature type="chain" id="PRO_5047239021" evidence="3">
    <location>
        <begin position="21"/>
        <end position="453"/>
    </location>
</feature>
<keyword evidence="2" id="KW-1133">Transmembrane helix</keyword>
<evidence type="ECO:0000313" key="5">
    <source>
        <dbReference type="Proteomes" id="UP001159427"/>
    </source>
</evidence>
<keyword evidence="3" id="KW-0732">Signal</keyword>
<dbReference type="SUPFAM" id="SSF103473">
    <property type="entry name" value="MFS general substrate transporter"/>
    <property type="match status" value="1"/>
</dbReference>
<feature type="transmembrane region" description="Helical" evidence="2">
    <location>
        <begin position="425"/>
        <end position="443"/>
    </location>
</feature>
<keyword evidence="2" id="KW-0472">Membrane</keyword>
<evidence type="ECO:0000256" key="1">
    <source>
        <dbReference type="SAM" id="MobiDB-lite"/>
    </source>
</evidence>
<feature type="transmembrane region" description="Helical" evidence="2">
    <location>
        <begin position="371"/>
        <end position="393"/>
    </location>
</feature>
<accession>A0ABN8LTA3</accession>
<reference evidence="4 5" key="1">
    <citation type="submission" date="2022-05" db="EMBL/GenBank/DDBJ databases">
        <authorList>
            <consortium name="Genoscope - CEA"/>
            <person name="William W."/>
        </authorList>
    </citation>
    <scope>NUCLEOTIDE SEQUENCE [LARGE SCALE GENOMIC DNA]</scope>
</reference>
<feature type="transmembrane region" description="Helical" evidence="2">
    <location>
        <begin position="306"/>
        <end position="328"/>
    </location>
</feature>
<feature type="signal peptide" evidence="3">
    <location>
        <begin position="1"/>
        <end position="20"/>
    </location>
</feature>
<evidence type="ECO:0000256" key="3">
    <source>
        <dbReference type="SAM" id="SignalP"/>
    </source>
</evidence>
<feature type="compositionally biased region" description="Low complexity" evidence="1">
    <location>
        <begin position="235"/>
        <end position="244"/>
    </location>
</feature>
<proteinExistence type="predicted"/>
<keyword evidence="2" id="KW-0812">Transmembrane</keyword>
<dbReference type="EMBL" id="CALNXI010000150">
    <property type="protein sequence ID" value="CAH3020515.1"/>
    <property type="molecule type" value="Genomic_DNA"/>
</dbReference>
<gene>
    <name evidence="4" type="ORF">PEVE_00007548</name>
</gene>
<feature type="region of interest" description="Disordered" evidence="1">
    <location>
        <begin position="235"/>
        <end position="254"/>
    </location>
</feature>